<name>A0A0G2K1K0_RAT</name>
<evidence type="ECO:0000313" key="28">
    <source>
        <dbReference type="RGD" id="620515"/>
    </source>
</evidence>
<dbReference type="GO" id="GO:0030246">
    <property type="term" value="F:carbohydrate binding"/>
    <property type="evidence" value="ECO:0007669"/>
    <property type="project" value="UniProtKB-KW"/>
</dbReference>
<reference evidence="26" key="2">
    <citation type="submission" date="2025-08" db="UniProtKB">
        <authorList>
            <consortium name="Ensembl"/>
        </authorList>
    </citation>
    <scope>IDENTIFICATION</scope>
    <source>
        <strain evidence="26">Brown Norway</strain>
    </source>
</reference>
<keyword evidence="6" id="KW-0964">Secreted</keyword>
<keyword evidence="17" id="KW-0675">Receptor</keyword>
<dbReference type="SUPFAM" id="SSF56436">
    <property type="entry name" value="C-type lectin-like"/>
    <property type="match status" value="1"/>
</dbReference>
<evidence type="ECO:0000256" key="11">
    <source>
        <dbReference type="ARBA" id="ARBA00022968"/>
    </source>
</evidence>
<keyword evidence="20" id="KW-0449">Lipoprotein</keyword>
<evidence type="ECO:0000256" key="14">
    <source>
        <dbReference type="ARBA" id="ARBA00023136"/>
    </source>
</evidence>
<comment type="subunit">
    <text evidence="21">Homodimer; disulfide-linked. May form a hexamer composed of 3 homodimers. Interacts with HSP70.</text>
</comment>
<accession>A0A0G2K1K0</accession>
<dbReference type="CDD" id="cd03593">
    <property type="entry name" value="CLECT_NK_receptors_like"/>
    <property type="match status" value="1"/>
</dbReference>
<dbReference type="AlphaFoldDB" id="A0A0G2K1K0"/>
<gene>
    <name evidence="26 28" type="primary">Olr1</name>
</gene>
<dbReference type="KEGG" id="rno:140914"/>
<dbReference type="InterPro" id="IPR033992">
    <property type="entry name" value="NKR-like_CTLD"/>
</dbReference>
<dbReference type="InterPro" id="IPR052332">
    <property type="entry name" value="OxLDL_rcpt1-like"/>
</dbReference>
<dbReference type="GO" id="GO:0045121">
    <property type="term" value="C:membrane raft"/>
    <property type="evidence" value="ECO:0007669"/>
    <property type="project" value="UniProtKB-SubCell"/>
</dbReference>
<keyword evidence="5" id="KW-1003">Cell membrane</keyword>
<keyword evidence="14" id="KW-0472">Membrane</keyword>
<evidence type="ECO:0000259" key="25">
    <source>
        <dbReference type="PROSITE" id="PS50041"/>
    </source>
</evidence>
<evidence type="ECO:0000256" key="21">
    <source>
        <dbReference type="ARBA" id="ARBA00038751"/>
    </source>
</evidence>
<evidence type="ECO:0000256" key="12">
    <source>
        <dbReference type="ARBA" id="ARBA00022989"/>
    </source>
</evidence>
<evidence type="ECO:0000256" key="1">
    <source>
        <dbReference type="ARBA" id="ARBA00004193"/>
    </source>
</evidence>
<dbReference type="GO" id="GO:0002376">
    <property type="term" value="P:immune system process"/>
    <property type="evidence" value="ECO:0007669"/>
    <property type="project" value="UniProtKB-KW"/>
</dbReference>
<evidence type="ECO:0000256" key="16">
    <source>
        <dbReference type="ARBA" id="ARBA00023157"/>
    </source>
</evidence>
<evidence type="ECO:0000256" key="19">
    <source>
        <dbReference type="ARBA" id="ARBA00023198"/>
    </source>
</evidence>
<evidence type="ECO:0000256" key="9">
    <source>
        <dbReference type="ARBA" id="ARBA00022859"/>
    </source>
</evidence>
<evidence type="ECO:0000256" key="17">
    <source>
        <dbReference type="ARBA" id="ARBA00023170"/>
    </source>
</evidence>
<evidence type="ECO:0000256" key="3">
    <source>
        <dbReference type="ARBA" id="ARBA00004401"/>
    </source>
</evidence>
<dbReference type="InterPro" id="IPR001304">
    <property type="entry name" value="C-type_lectin-like"/>
</dbReference>
<dbReference type="PANTHER" id="PTHR47298:SF1">
    <property type="entry name" value="OXIDIZED LOW-DENSITY LIPOPROTEIN RECEPTOR 1"/>
    <property type="match status" value="1"/>
</dbReference>
<comment type="subcellular location">
    <subcellularLocation>
        <location evidence="1">Cell membrane</location>
        <topology evidence="1">Lipid-anchor</topology>
    </subcellularLocation>
    <subcellularLocation>
        <location evidence="3">Cell membrane</location>
        <topology evidence="3">Single-pass type II membrane protein</topology>
    </subcellularLocation>
    <subcellularLocation>
        <location evidence="2">Membrane raft</location>
    </subcellularLocation>
    <subcellularLocation>
        <location evidence="4">Secreted</location>
    </subcellularLocation>
</comment>
<dbReference type="GO" id="GO:0005576">
    <property type="term" value="C:extracellular region"/>
    <property type="evidence" value="ECO:0007669"/>
    <property type="project" value="UniProtKB-SubCell"/>
</dbReference>
<dbReference type="OMA" id="NYSWLWE"/>
<evidence type="ECO:0000256" key="13">
    <source>
        <dbReference type="ARBA" id="ARBA00023054"/>
    </source>
</evidence>
<evidence type="ECO:0000256" key="22">
    <source>
        <dbReference type="ARBA" id="ARBA00041191"/>
    </source>
</evidence>
<dbReference type="Proteomes" id="UP000002494">
    <property type="component" value="Chromosome 4"/>
</dbReference>
<dbReference type="RefSeq" id="NP_579840.2">
    <property type="nucleotide sequence ID" value="NM_133306.2"/>
</dbReference>
<dbReference type="Bgee" id="ENSRNOG00000056219">
    <property type="expression patterns" value="Expressed in lung and 12 other cell types or tissues"/>
</dbReference>
<evidence type="ECO:0000256" key="4">
    <source>
        <dbReference type="ARBA" id="ARBA00004613"/>
    </source>
</evidence>
<dbReference type="RGD" id="620515">
    <property type="gene designation" value="Olr1"/>
</dbReference>
<evidence type="ECO:0000256" key="15">
    <source>
        <dbReference type="ARBA" id="ARBA00023139"/>
    </source>
</evidence>
<evidence type="ECO:0000256" key="6">
    <source>
        <dbReference type="ARBA" id="ARBA00022525"/>
    </source>
</evidence>
<dbReference type="CTD" id="4973"/>
<dbReference type="GO" id="GO:0007155">
    <property type="term" value="P:cell adhesion"/>
    <property type="evidence" value="ECO:0007669"/>
    <property type="project" value="UniProtKB-KW"/>
</dbReference>
<reference evidence="26" key="3">
    <citation type="submission" date="2025-09" db="UniProtKB">
        <authorList>
            <consortium name="Ensembl"/>
        </authorList>
    </citation>
    <scope>IDENTIFICATION</scope>
    <source>
        <strain evidence="26">Brown Norway</strain>
    </source>
</reference>
<organism evidence="26 27">
    <name type="scientific">Rattus norvegicus</name>
    <name type="common">Rat</name>
    <dbReference type="NCBI Taxonomy" id="10116"/>
    <lineage>
        <taxon>Eukaryota</taxon>
        <taxon>Metazoa</taxon>
        <taxon>Chordata</taxon>
        <taxon>Craniata</taxon>
        <taxon>Vertebrata</taxon>
        <taxon>Euteleostomi</taxon>
        <taxon>Mammalia</taxon>
        <taxon>Eutheria</taxon>
        <taxon>Euarchontoglires</taxon>
        <taxon>Glires</taxon>
        <taxon>Rodentia</taxon>
        <taxon>Myomorpha</taxon>
        <taxon>Muroidea</taxon>
        <taxon>Muridae</taxon>
        <taxon>Murinae</taxon>
        <taxon>Rattus</taxon>
    </lineage>
</organism>
<evidence type="ECO:0000256" key="23">
    <source>
        <dbReference type="ARBA" id="ARBA00041686"/>
    </source>
</evidence>
<keyword evidence="18" id="KW-0325">Glycoprotein</keyword>
<keyword evidence="10" id="KW-0130">Cell adhesion</keyword>
<dbReference type="InterPro" id="IPR016186">
    <property type="entry name" value="C-type_lectin-like/link_sf"/>
</dbReference>
<dbReference type="GO" id="GO:0006954">
    <property type="term" value="P:inflammatory response"/>
    <property type="evidence" value="ECO:0007669"/>
    <property type="project" value="UniProtKB-KW"/>
</dbReference>
<proteinExistence type="predicted"/>
<dbReference type="InterPro" id="IPR016187">
    <property type="entry name" value="CTDL_fold"/>
</dbReference>
<keyword evidence="16" id="KW-1015">Disulfide bond</keyword>
<dbReference type="Pfam" id="PF00059">
    <property type="entry name" value="Lectin_C"/>
    <property type="match status" value="1"/>
</dbReference>
<evidence type="ECO:0000256" key="2">
    <source>
        <dbReference type="ARBA" id="ARBA00004285"/>
    </source>
</evidence>
<keyword evidence="11" id="KW-0735">Signal-anchor</keyword>
<dbReference type="GeneTree" id="ENSGT00940000161941"/>
<dbReference type="GeneID" id="140914"/>
<keyword evidence="8" id="KW-0430">Lectin</keyword>
<protein>
    <recommendedName>
        <fullName evidence="22">Oxidized low-density lipoprotein receptor 1</fullName>
    </recommendedName>
    <alternativeName>
        <fullName evidence="23">Lectin-like oxidized LDL receptor 1</fullName>
    </alternativeName>
    <alternativeName>
        <fullName evidence="24">Lectin-type oxidized LDL receptor 1</fullName>
    </alternativeName>
</protein>
<keyword evidence="19" id="KW-0395">Inflammatory response</keyword>
<evidence type="ECO:0000256" key="24">
    <source>
        <dbReference type="ARBA" id="ARBA00041771"/>
    </source>
</evidence>
<dbReference type="PROSITE" id="PS50041">
    <property type="entry name" value="C_TYPE_LECTIN_2"/>
    <property type="match status" value="1"/>
</dbReference>
<keyword evidence="13" id="KW-0175">Coiled coil</keyword>
<dbReference type="SMART" id="SM00034">
    <property type="entry name" value="CLECT"/>
    <property type="match status" value="1"/>
</dbReference>
<dbReference type="SMR" id="A0A0G2K1K0"/>
<dbReference type="OrthoDB" id="6133475at2759"/>
<dbReference type="Gene3D" id="3.10.100.10">
    <property type="entry name" value="Mannose-Binding Protein A, subunit A"/>
    <property type="match status" value="1"/>
</dbReference>
<keyword evidence="27" id="KW-1185">Reference proteome</keyword>
<keyword evidence="12" id="KW-1133">Transmembrane helix</keyword>
<dbReference type="FunFam" id="3.10.100.10:FF:000079">
    <property type="entry name" value="Oxidized low-density lipoprotein receptor 1"/>
    <property type="match status" value="1"/>
</dbReference>
<reference evidence="26" key="1">
    <citation type="submission" date="2024-01" db="EMBL/GenBank/DDBJ databases">
        <title>GRCr8: a new rat reference genome assembly contstructed from accurate long reads and long range scaffolding.</title>
        <authorList>
            <person name="Doris P.A."/>
            <person name="Kalbfleisch T."/>
            <person name="Li K."/>
            <person name="Howe K."/>
            <person name="Wood J."/>
        </authorList>
    </citation>
    <scope>NUCLEOTIDE SEQUENCE [LARGE SCALE GENOMIC DNA]</scope>
    <source>
        <strain evidence="26">Brown Norway</strain>
    </source>
</reference>
<sequence length="368" mass="42378">MNLEMAFDDKMKPVNGQPDQKSCGKKPKGLHLLSSTWWCPAAVTLAILCLVLSVTLIVQQTQLLQVSDLLKQYQANLTQQDHILEGQMSAQKKAENASQESKRELKEQIDTLTWKLNEKSKEQEKLLQQNQNLQEALQRAVNASEESKWELKEQIDILNWKLNGISKEQKELLQQNQNLQEALQKAEKYSEESQRELKEQIDTLSWKLNEKSKEQEELLQQNQNLQEALQRAANSSGPCPQDWIWHKENCYLFHGPFNWEKSRENCLSLDAQLLQISTTDDLNFVLQATSHSTSPFWMGLHRKNPNHPWLWENGSPLSFQFFRTRGVSLQMYSSGTCAYIQGGVVFAENCILTAFSICQKKANLLLTQ</sequence>
<evidence type="ECO:0000256" key="5">
    <source>
        <dbReference type="ARBA" id="ARBA00022475"/>
    </source>
</evidence>
<evidence type="ECO:0000256" key="10">
    <source>
        <dbReference type="ARBA" id="ARBA00022889"/>
    </source>
</evidence>
<evidence type="ECO:0000256" key="7">
    <source>
        <dbReference type="ARBA" id="ARBA00022692"/>
    </source>
</evidence>
<evidence type="ECO:0000256" key="8">
    <source>
        <dbReference type="ARBA" id="ARBA00022734"/>
    </source>
</evidence>
<dbReference type="PANTHER" id="PTHR47298">
    <property type="entry name" value="OXIDIZED LOW-DENSITY LIPOPROTEIN RECEPTOR 1"/>
    <property type="match status" value="1"/>
</dbReference>
<evidence type="ECO:0000256" key="18">
    <source>
        <dbReference type="ARBA" id="ARBA00023180"/>
    </source>
</evidence>
<feature type="domain" description="C-type lectin" evidence="25">
    <location>
        <begin position="246"/>
        <end position="359"/>
    </location>
</feature>
<evidence type="ECO:0000256" key="20">
    <source>
        <dbReference type="ARBA" id="ARBA00023288"/>
    </source>
</evidence>
<evidence type="ECO:0000313" key="26">
    <source>
        <dbReference type="Ensembl" id="ENSRNOP00000071872.1"/>
    </source>
</evidence>
<dbReference type="GO" id="GO:0005886">
    <property type="term" value="C:plasma membrane"/>
    <property type="evidence" value="ECO:0007669"/>
    <property type="project" value="UniProtKB-SubCell"/>
</dbReference>
<keyword evidence="9" id="KW-0391">Immunity</keyword>
<keyword evidence="7" id="KW-0812">Transmembrane</keyword>
<evidence type="ECO:0000313" key="27">
    <source>
        <dbReference type="Proteomes" id="UP000002494"/>
    </source>
</evidence>
<dbReference type="Ensembl" id="ENSRNOT00000086390.3">
    <property type="protein sequence ID" value="ENSRNOP00000071872.1"/>
    <property type="gene ID" value="ENSRNOG00000056219.3"/>
</dbReference>
<keyword evidence="15" id="KW-0564">Palmitate</keyword>